<dbReference type="EMBL" id="LN733737">
    <property type="protein sequence ID" value="CEP17805.1"/>
    <property type="molecule type" value="Genomic_DNA"/>
</dbReference>
<reference evidence="1 2" key="1">
    <citation type="submission" date="2014-09" db="EMBL/GenBank/DDBJ databases">
        <authorList>
            <person name="Ellenberger Sabrina"/>
        </authorList>
    </citation>
    <scope>NUCLEOTIDE SEQUENCE [LARGE SCALE GENOMIC DNA]</scope>
    <source>
        <strain evidence="1 2">CBS 412.66</strain>
    </source>
</reference>
<accession>A0A0B7NQL0</accession>
<dbReference type="Proteomes" id="UP000054107">
    <property type="component" value="Unassembled WGS sequence"/>
</dbReference>
<dbReference type="OrthoDB" id="2250876at2759"/>
<dbReference type="AlphaFoldDB" id="A0A0B7NQL0"/>
<protein>
    <submittedName>
        <fullName evidence="1">Uncharacterized protein</fullName>
    </submittedName>
</protein>
<name>A0A0B7NQL0_9FUNG</name>
<organism evidence="1 2">
    <name type="scientific">Parasitella parasitica</name>
    <dbReference type="NCBI Taxonomy" id="35722"/>
    <lineage>
        <taxon>Eukaryota</taxon>
        <taxon>Fungi</taxon>
        <taxon>Fungi incertae sedis</taxon>
        <taxon>Mucoromycota</taxon>
        <taxon>Mucoromycotina</taxon>
        <taxon>Mucoromycetes</taxon>
        <taxon>Mucorales</taxon>
        <taxon>Mucorineae</taxon>
        <taxon>Mucoraceae</taxon>
        <taxon>Parasitella</taxon>
    </lineage>
</organism>
<evidence type="ECO:0000313" key="2">
    <source>
        <dbReference type="Proteomes" id="UP000054107"/>
    </source>
</evidence>
<evidence type="ECO:0000313" key="1">
    <source>
        <dbReference type="EMBL" id="CEP17805.1"/>
    </source>
</evidence>
<keyword evidence="2" id="KW-1185">Reference proteome</keyword>
<proteinExistence type="predicted"/>
<sequence length="454" mass="51228">MPPISNILNADNKDEMVSIKKAKTTAEAITRLYGIQSSSDHESSSNSTTSSQFKMIEGVLNSINLKAYTMFPNTKDECYSISTDVQLPRIMMACEERGINVVPCVSSENNNNIDNTTKTEVNNDYIQYLISTNKINTTPLLTDKYTEITENQLELLNEDWNFGFHLRAVSAQLLAGCLLVEKNEVLLVNCIELYSRSKHQDIHSERFDSASSNSSAPIGDELYETIKISNIDRDNSHNKLIIGSKIFSGLVTSSLRLDSENQKPELGPSTYFFHPTSTTKLFVSSSSIKRANALLAKKSTQINNFDKFAQLRQLRSNFTIPTTYCFSRCSSRFTDNVHMRPYTIFTAFCAEEGDEFSDVKLGSSIMRFMATVMFNQERTFSCKQFALIAPPLEKKTYVYLQYKKILELGSVNDTITIFGNLALENILFGIAEKITPPLKELNNKASKKILQRMK</sequence>
<gene>
    <name evidence="1" type="primary">PARPA_12105.1 scaffold 44939</name>
</gene>